<reference evidence="1" key="1">
    <citation type="journal article" date="2010" name="Science">
        <title>Plasticity of animal genome architecture unmasked by rapid evolution of a pelagic tunicate.</title>
        <authorList>
            <person name="Denoeud F."/>
            <person name="Henriet S."/>
            <person name="Mungpakdee S."/>
            <person name="Aury J.M."/>
            <person name="Da Silva C."/>
            <person name="Brinkmann H."/>
            <person name="Mikhaleva J."/>
            <person name="Olsen L.C."/>
            <person name="Jubin C."/>
            <person name="Canestro C."/>
            <person name="Bouquet J.M."/>
            <person name="Danks G."/>
            <person name="Poulain J."/>
            <person name="Campsteijn C."/>
            <person name="Adamski M."/>
            <person name="Cross I."/>
            <person name="Yadetie F."/>
            <person name="Muffato M."/>
            <person name="Louis A."/>
            <person name="Butcher S."/>
            <person name="Tsagkogeorga G."/>
            <person name="Konrad A."/>
            <person name="Singh S."/>
            <person name="Jensen M.F."/>
            <person name="Cong E.H."/>
            <person name="Eikeseth-Otteraa H."/>
            <person name="Noel B."/>
            <person name="Anthouard V."/>
            <person name="Porcel B.M."/>
            <person name="Kachouri-Lafond R."/>
            <person name="Nishino A."/>
            <person name="Ugolini M."/>
            <person name="Chourrout P."/>
            <person name="Nishida H."/>
            <person name="Aasland R."/>
            <person name="Huzurbazar S."/>
            <person name="Westhof E."/>
            <person name="Delsuc F."/>
            <person name="Lehrach H."/>
            <person name="Reinhardt R."/>
            <person name="Weissenbach J."/>
            <person name="Roy S.W."/>
            <person name="Artiguenave F."/>
            <person name="Postlethwait J.H."/>
            <person name="Manak J.R."/>
            <person name="Thompson E.M."/>
            <person name="Jaillon O."/>
            <person name="Du Pasquier L."/>
            <person name="Boudinot P."/>
            <person name="Liberles D.A."/>
            <person name="Volff J.N."/>
            <person name="Philippe H."/>
            <person name="Lenhard B."/>
            <person name="Roest Crollius H."/>
            <person name="Wincker P."/>
            <person name="Chourrout D."/>
        </authorList>
    </citation>
    <scope>NUCLEOTIDE SEQUENCE [LARGE SCALE GENOMIC DNA]</scope>
</reference>
<dbReference type="EMBL" id="FN655559">
    <property type="protein sequence ID" value="CBY39513.1"/>
    <property type="molecule type" value="Genomic_DNA"/>
</dbReference>
<gene>
    <name evidence="1" type="ORF">GSOID_T00020084001</name>
</gene>
<proteinExistence type="predicted"/>
<name>E4YVM8_OIKDI</name>
<protein>
    <submittedName>
        <fullName evidence="1">Uncharacterized protein</fullName>
    </submittedName>
</protein>
<evidence type="ECO:0000313" key="1">
    <source>
        <dbReference type="EMBL" id="CBY39513.1"/>
    </source>
</evidence>
<dbReference type="AlphaFoldDB" id="E4YVM8"/>
<accession>E4YVM8</accession>
<organism evidence="1">
    <name type="scientific">Oikopleura dioica</name>
    <name type="common">Tunicate</name>
    <dbReference type="NCBI Taxonomy" id="34765"/>
    <lineage>
        <taxon>Eukaryota</taxon>
        <taxon>Metazoa</taxon>
        <taxon>Chordata</taxon>
        <taxon>Tunicata</taxon>
        <taxon>Appendicularia</taxon>
        <taxon>Copelata</taxon>
        <taxon>Oikopleuridae</taxon>
        <taxon>Oikopleura</taxon>
    </lineage>
</organism>
<dbReference type="Proteomes" id="UP000011014">
    <property type="component" value="Unassembled WGS sequence"/>
</dbReference>
<sequence>MSGGRRSRRSRLVVPKGVEVADPGEKENILSPLEKPRDAQAGFALPLKDDLPASPIEKNFLSPIAPLQEHQASINALSPLESGCSGTEQKKQQVLIKIPKKLNKAIYPRITKLGLPMPARPIFKKKKGLSPEEYYLKPYSPPKAHALPTIIDEEDPKAESRPFSRNRCRFIKFAEDHTTRKTKRKLKTRQQRMCSKISDAGVSQKLDEKIAKLDKDIKE</sequence>